<dbReference type="Proteomes" id="UP000190541">
    <property type="component" value="Unassembled WGS sequence"/>
</dbReference>
<feature type="domain" description="RagB/SusD" evidence="6">
    <location>
        <begin position="362"/>
        <end position="527"/>
    </location>
</feature>
<protein>
    <submittedName>
        <fullName evidence="8">Starch-binding associating with outer membrane</fullName>
    </submittedName>
</protein>
<dbReference type="STRING" id="623280.SAMN05660226_02355"/>
<dbReference type="Pfam" id="PF07980">
    <property type="entry name" value="SusD_RagB"/>
    <property type="match status" value="1"/>
</dbReference>
<proteinExistence type="inferred from homology"/>
<evidence type="ECO:0000256" key="2">
    <source>
        <dbReference type="ARBA" id="ARBA00006275"/>
    </source>
</evidence>
<keyword evidence="3" id="KW-0732">Signal</keyword>
<evidence type="ECO:0000259" key="7">
    <source>
        <dbReference type="Pfam" id="PF14322"/>
    </source>
</evidence>
<feature type="domain" description="SusD-like N-terminal" evidence="7">
    <location>
        <begin position="108"/>
        <end position="221"/>
    </location>
</feature>
<keyword evidence="5" id="KW-0998">Cell outer membrane</keyword>
<dbReference type="SUPFAM" id="SSF48452">
    <property type="entry name" value="TPR-like"/>
    <property type="match status" value="1"/>
</dbReference>
<dbReference type="EMBL" id="FUYS01000005">
    <property type="protein sequence ID" value="SKB63031.1"/>
    <property type="molecule type" value="Genomic_DNA"/>
</dbReference>
<evidence type="ECO:0000256" key="4">
    <source>
        <dbReference type="ARBA" id="ARBA00023136"/>
    </source>
</evidence>
<name>A0A1T5CUM0_9SPHI</name>
<dbReference type="GO" id="GO:0009279">
    <property type="term" value="C:cell outer membrane"/>
    <property type="evidence" value="ECO:0007669"/>
    <property type="project" value="UniProtKB-SubCell"/>
</dbReference>
<comment type="similarity">
    <text evidence="2">Belongs to the SusD family.</text>
</comment>
<evidence type="ECO:0000256" key="1">
    <source>
        <dbReference type="ARBA" id="ARBA00004442"/>
    </source>
</evidence>
<keyword evidence="9" id="KW-1185">Reference proteome</keyword>
<reference evidence="8 9" key="1">
    <citation type="submission" date="2017-02" db="EMBL/GenBank/DDBJ databases">
        <authorList>
            <person name="Peterson S.W."/>
        </authorList>
    </citation>
    <scope>NUCLEOTIDE SEQUENCE [LARGE SCALE GENOMIC DNA]</scope>
    <source>
        <strain evidence="8 9">DSM 22899</strain>
    </source>
</reference>
<dbReference type="Pfam" id="PF14322">
    <property type="entry name" value="SusD-like_3"/>
    <property type="match status" value="1"/>
</dbReference>
<evidence type="ECO:0000313" key="8">
    <source>
        <dbReference type="EMBL" id="SKB63031.1"/>
    </source>
</evidence>
<dbReference type="AlphaFoldDB" id="A0A1T5CUM0"/>
<comment type="subcellular location">
    <subcellularLocation>
        <location evidence="1">Cell outer membrane</location>
    </subcellularLocation>
</comment>
<evidence type="ECO:0000256" key="3">
    <source>
        <dbReference type="ARBA" id="ARBA00022729"/>
    </source>
</evidence>
<evidence type="ECO:0000256" key="5">
    <source>
        <dbReference type="ARBA" id="ARBA00023237"/>
    </source>
</evidence>
<dbReference type="InterPro" id="IPR012944">
    <property type="entry name" value="SusD_RagB_dom"/>
</dbReference>
<keyword evidence="4" id="KW-0472">Membrane</keyword>
<dbReference type="InterPro" id="IPR033985">
    <property type="entry name" value="SusD-like_N"/>
</dbReference>
<dbReference type="Gene3D" id="1.25.40.390">
    <property type="match status" value="1"/>
</dbReference>
<organism evidence="8 9">
    <name type="scientific">Parapedobacter luteus</name>
    <dbReference type="NCBI Taxonomy" id="623280"/>
    <lineage>
        <taxon>Bacteria</taxon>
        <taxon>Pseudomonadati</taxon>
        <taxon>Bacteroidota</taxon>
        <taxon>Sphingobacteriia</taxon>
        <taxon>Sphingobacteriales</taxon>
        <taxon>Sphingobacteriaceae</taxon>
        <taxon>Parapedobacter</taxon>
    </lineage>
</organism>
<accession>A0A1T5CUM0</accession>
<evidence type="ECO:0000259" key="6">
    <source>
        <dbReference type="Pfam" id="PF07980"/>
    </source>
</evidence>
<gene>
    <name evidence="8" type="ORF">SAMN05660226_02355</name>
</gene>
<dbReference type="InterPro" id="IPR011990">
    <property type="entry name" value="TPR-like_helical_dom_sf"/>
</dbReference>
<evidence type="ECO:0000313" key="9">
    <source>
        <dbReference type="Proteomes" id="UP000190541"/>
    </source>
</evidence>
<sequence>MASIALLGGCNEAEFLRENPKDAIYAENLFVDYTGFRMAVNALLDFPRQERADMIQSAELGTVWKIGVDNGWANTELSWTRGLSRYSVDLNPEMQLINRDTEGRDGLFLILYRAISSANTIISRAENAAVDWQGASPQQAEANKNVIVAHARLIRAWAYRHLALTFGAVPLNTEEINGLTYRNDWQRNSVEEIQAQILEDLTFAEAHLPEHSTDVLVLPRAVAQHYLAELHLWMGNPALAEEAALRVAQNPNYALITERYGVRRQEPGVPFMDQFHQGNVLPSQGNTEALWVFPNSDVIDYLGARANSMRRSWTPNYSAYAPYTPENGGRGIGRLAITAWAFSIYEPQDDRFSEFAVRKAYTGYDGETIETTMAPEDMAINNNRWASTRKWDWTYTDPDLWNATHSFNDQPYLRLAETYLLLAEAQLALGKTADAATWINRVRQRSNASPIGAGEVTLDFILDERSRELITEEHRRETLVRTGTLVERTRRYNPIASNIQDFHTLLPIPRYVIDANTGRRMDQNPGY</sequence>